<dbReference type="RefSeq" id="WP_344559849.1">
    <property type="nucleotide sequence ID" value="NZ_BAAATG010000015.1"/>
</dbReference>
<name>A0ABW0E1I6_9ACTN</name>
<dbReference type="EMBL" id="JBHSKN010000026">
    <property type="protein sequence ID" value="MFC5243662.1"/>
    <property type="molecule type" value="Genomic_DNA"/>
</dbReference>
<protein>
    <submittedName>
        <fullName evidence="2">Uncharacterized protein</fullName>
    </submittedName>
</protein>
<evidence type="ECO:0000256" key="1">
    <source>
        <dbReference type="SAM" id="MobiDB-lite"/>
    </source>
</evidence>
<keyword evidence="3" id="KW-1185">Reference proteome</keyword>
<evidence type="ECO:0000313" key="3">
    <source>
        <dbReference type="Proteomes" id="UP001596035"/>
    </source>
</evidence>
<gene>
    <name evidence="2" type="ORF">ACFPWV_27745</name>
</gene>
<sequence>MTSKTERKTHAADTTTRKRTSQTRRKQGDSGATSVAQVRLRPDEMADLQQVMRTLQLHSLSDALREGLRLLSREATEVAASQEIRDFYRGAQAPTPEGVVPATADELAAADETEW</sequence>
<comment type="caution">
    <text evidence="2">The sequence shown here is derived from an EMBL/GenBank/DDBJ whole genome shotgun (WGS) entry which is preliminary data.</text>
</comment>
<accession>A0ABW0E1I6</accession>
<feature type="compositionally biased region" description="Basic and acidic residues" evidence="1">
    <location>
        <begin position="1"/>
        <end position="11"/>
    </location>
</feature>
<proteinExistence type="predicted"/>
<evidence type="ECO:0000313" key="2">
    <source>
        <dbReference type="EMBL" id="MFC5243662.1"/>
    </source>
</evidence>
<feature type="region of interest" description="Disordered" evidence="1">
    <location>
        <begin position="1"/>
        <end position="41"/>
    </location>
</feature>
<dbReference type="Proteomes" id="UP001596035">
    <property type="component" value="Unassembled WGS sequence"/>
</dbReference>
<reference evidence="3" key="1">
    <citation type="journal article" date="2019" name="Int. J. Syst. Evol. Microbiol.">
        <title>The Global Catalogue of Microorganisms (GCM) 10K type strain sequencing project: providing services to taxonomists for standard genome sequencing and annotation.</title>
        <authorList>
            <consortium name="The Broad Institute Genomics Platform"/>
            <consortium name="The Broad Institute Genome Sequencing Center for Infectious Disease"/>
            <person name="Wu L."/>
            <person name="Ma J."/>
        </authorList>
    </citation>
    <scope>NUCLEOTIDE SEQUENCE [LARGE SCALE GENOMIC DNA]</scope>
    <source>
        <strain evidence="3">CGMCC 4.7131</strain>
    </source>
</reference>
<organism evidence="2 3">
    <name type="scientific">Streptomyces atrovirens</name>
    <dbReference type="NCBI Taxonomy" id="285556"/>
    <lineage>
        <taxon>Bacteria</taxon>
        <taxon>Bacillati</taxon>
        <taxon>Actinomycetota</taxon>
        <taxon>Actinomycetes</taxon>
        <taxon>Kitasatosporales</taxon>
        <taxon>Streptomycetaceae</taxon>
        <taxon>Streptomyces</taxon>
    </lineage>
</organism>